<feature type="transmembrane region" description="Helical" evidence="1">
    <location>
        <begin position="30"/>
        <end position="52"/>
    </location>
</feature>
<dbReference type="OrthoDB" id="1625483at2"/>
<evidence type="ECO:0000313" key="3">
    <source>
        <dbReference type="Proteomes" id="UP000030437"/>
    </source>
</evidence>
<evidence type="ECO:0000313" key="2">
    <source>
        <dbReference type="EMBL" id="KGR82730.1"/>
    </source>
</evidence>
<keyword evidence="1" id="KW-0812">Transmembrane</keyword>
<feature type="transmembrane region" description="Helical" evidence="1">
    <location>
        <begin position="64"/>
        <end position="84"/>
    </location>
</feature>
<name>A0A0A3IGY9_9BACI</name>
<dbReference type="AlphaFoldDB" id="A0A0A3IGY9"/>
<evidence type="ECO:0000256" key="1">
    <source>
        <dbReference type="SAM" id="Phobius"/>
    </source>
</evidence>
<dbReference type="RefSeq" id="WP_036157173.1">
    <property type="nucleotide sequence ID" value="NZ_AVCX01000002.1"/>
</dbReference>
<dbReference type="EMBL" id="JPVP01000059">
    <property type="protein sequence ID" value="KGR82730.1"/>
    <property type="molecule type" value="Genomic_DNA"/>
</dbReference>
<dbReference type="Proteomes" id="UP000030437">
    <property type="component" value="Unassembled WGS sequence"/>
</dbReference>
<keyword evidence="3" id="KW-1185">Reference proteome</keyword>
<keyword evidence="1" id="KW-0472">Membrane</keyword>
<keyword evidence="1" id="KW-1133">Transmembrane helix</keyword>
<organism evidence="2 3">
    <name type="scientific">Lysinibacillus odysseyi 34hs-1 = NBRC 100172</name>
    <dbReference type="NCBI Taxonomy" id="1220589"/>
    <lineage>
        <taxon>Bacteria</taxon>
        <taxon>Bacillati</taxon>
        <taxon>Bacillota</taxon>
        <taxon>Bacilli</taxon>
        <taxon>Bacillales</taxon>
        <taxon>Bacillaceae</taxon>
        <taxon>Lysinibacillus</taxon>
    </lineage>
</organism>
<dbReference type="STRING" id="1220589.CD32_17915"/>
<accession>A0A0A3IGY9</accession>
<comment type="caution">
    <text evidence="2">The sequence shown here is derived from an EMBL/GenBank/DDBJ whole genome shotgun (WGS) entry which is preliminary data.</text>
</comment>
<protein>
    <submittedName>
        <fullName evidence="2">Uncharacterized protein</fullName>
    </submittedName>
</protein>
<proteinExistence type="predicted"/>
<reference evidence="2 3" key="1">
    <citation type="submission" date="2014-02" db="EMBL/GenBank/DDBJ databases">
        <title>Draft genome sequence of Lysinibacillus odysseyi NBRC 100172.</title>
        <authorList>
            <person name="Zhang F."/>
            <person name="Wang G."/>
            <person name="Zhang L."/>
        </authorList>
    </citation>
    <scope>NUCLEOTIDE SEQUENCE [LARGE SCALE GENOMIC DNA]</scope>
    <source>
        <strain evidence="2 3">NBRC 100172</strain>
    </source>
</reference>
<dbReference type="eggNOG" id="ENOG5032SY3">
    <property type="taxonomic scope" value="Bacteria"/>
</dbReference>
<gene>
    <name evidence="2" type="ORF">CD32_17915</name>
</gene>
<sequence length="146" mass="16272">MTNTQYDEKKNTAEKKFIEILGDTVSGNQLIISIILSVGASFLGYQLGQWIFPKFADPQMINSYSLLTGIAGILIVVAINTILFKPKRILVEDETSSHSLKEAFEDLQIDIDEEIRLIEEDPVTKKELENLGILSSLQSLKGADNK</sequence>